<keyword evidence="14" id="KW-0967">Endosome</keyword>
<dbReference type="EMBL" id="AAKN02055205">
    <property type="status" value="NOT_ANNOTATED_CDS"/>
    <property type="molecule type" value="Genomic_DNA"/>
</dbReference>
<dbReference type="FunFam" id="3.30.60.270:FF:000003">
    <property type="entry name" value="Sortilin-related VPS10 domain containing receptor 2"/>
    <property type="match status" value="1"/>
</dbReference>
<dbReference type="GO" id="GO:0005829">
    <property type="term" value="C:cytosol"/>
    <property type="evidence" value="ECO:0007669"/>
    <property type="project" value="Ensembl"/>
</dbReference>
<keyword evidence="13" id="KW-0677">Repeat</keyword>
<feature type="transmembrane region" description="Helical" evidence="27">
    <location>
        <begin position="1004"/>
        <end position="1025"/>
    </location>
</feature>
<evidence type="ECO:0000256" key="8">
    <source>
        <dbReference type="ARBA" id="ARBA00010818"/>
    </source>
</evidence>
<keyword evidence="17 27" id="KW-0472">Membrane</keyword>
<dbReference type="EMBL" id="AAKN02055210">
    <property type="status" value="NOT_ANNOTATED_CDS"/>
    <property type="molecule type" value="Genomic_DNA"/>
</dbReference>
<dbReference type="InterPro" id="IPR022409">
    <property type="entry name" value="PKD/Chitinase_dom"/>
</dbReference>
<evidence type="ECO:0000256" key="6">
    <source>
        <dbReference type="ARBA" id="ARBA00004552"/>
    </source>
</evidence>
<evidence type="ECO:0000256" key="5">
    <source>
        <dbReference type="ARBA" id="ARBA00004484"/>
    </source>
</evidence>
<dbReference type="InterPro" id="IPR015943">
    <property type="entry name" value="WD40/YVTN_repeat-like_dom_sf"/>
</dbReference>
<dbReference type="InterPro" id="IPR050310">
    <property type="entry name" value="VPS10-sortilin"/>
</dbReference>
<evidence type="ECO:0000256" key="22">
    <source>
        <dbReference type="ARBA" id="ARBA00023329"/>
    </source>
</evidence>
<dbReference type="VEuPathDB" id="HostDB:ENSCPOG00000021058"/>
<evidence type="ECO:0000256" key="3">
    <source>
        <dbReference type="ARBA" id="ARBA00004279"/>
    </source>
</evidence>
<dbReference type="SMART" id="SM00602">
    <property type="entry name" value="VPS10"/>
    <property type="match status" value="1"/>
</dbReference>
<reference evidence="30" key="1">
    <citation type="journal article" date="2011" name="Nature">
        <title>A high-resolution map of human evolutionary constraint using 29 mammals.</title>
        <authorList>
            <person name="Lindblad-Toh K."/>
            <person name="Garber M."/>
            <person name="Zuk O."/>
            <person name="Lin M.F."/>
            <person name="Parker B.J."/>
            <person name="Washietl S."/>
            <person name="Kheradpour P."/>
            <person name="Ernst J."/>
            <person name="Jordan G."/>
            <person name="Mauceli E."/>
            <person name="Ward L.D."/>
            <person name="Lowe C.B."/>
            <person name="Holloway A.K."/>
            <person name="Clamp M."/>
            <person name="Gnerre S."/>
            <person name="Alfoldi J."/>
            <person name="Beal K."/>
            <person name="Chang J."/>
            <person name="Clawson H."/>
            <person name="Cuff J."/>
            <person name="Di Palma F."/>
            <person name="Fitzgerald S."/>
            <person name="Flicek P."/>
            <person name="Guttman M."/>
            <person name="Hubisz M.J."/>
            <person name="Jaffe D.B."/>
            <person name="Jungreis I."/>
            <person name="Kent W.J."/>
            <person name="Kostka D."/>
            <person name="Lara M."/>
            <person name="Martins A.L."/>
            <person name="Massingham T."/>
            <person name="Moltke I."/>
            <person name="Raney B.J."/>
            <person name="Rasmussen M.D."/>
            <person name="Robinson J."/>
            <person name="Stark A."/>
            <person name="Vilella A.J."/>
            <person name="Wen J."/>
            <person name="Xie X."/>
            <person name="Zody M.C."/>
            <person name="Baldwin J."/>
            <person name="Bloom T."/>
            <person name="Chin C.W."/>
            <person name="Heiman D."/>
            <person name="Nicol R."/>
            <person name="Nusbaum C."/>
            <person name="Young S."/>
            <person name="Wilkinson J."/>
            <person name="Worley K.C."/>
            <person name="Kovar C.L."/>
            <person name="Muzny D.M."/>
            <person name="Gibbs R.A."/>
            <person name="Cree A."/>
            <person name="Dihn H.H."/>
            <person name="Fowler G."/>
            <person name="Jhangiani S."/>
            <person name="Joshi V."/>
            <person name="Lee S."/>
            <person name="Lewis L.R."/>
            <person name="Nazareth L.V."/>
            <person name="Okwuonu G."/>
            <person name="Santibanez J."/>
            <person name="Warren W.C."/>
            <person name="Mardis E.R."/>
            <person name="Weinstock G.M."/>
            <person name="Wilson R.K."/>
            <person name="Delehaunty K."/>
            <person name="Dooling D."/>
            <person name="Fronik C."/>
            <person name="Fulton L."/>
            <person name="Fulton B."/>
            <person name="Graves T."/>
            <person name="Minx P."/>
            <person name="Sodergren E."/>
            <person name="Birney E."/>
            <person name="Margulies E.H."/>
            <person name="Herrero J."/>
            <person name="Green E.D."/>
            <person name="Haussler D."/>
            <person name="Siepel A."/>
            <person name="Goldman N."/>
            <person name="Pollard K.S."/>
            <person name="Pedersen J.S."/>
            <person name="Lander E.S."/>
            <person name="Kellis M."/>
        </authorList>
    </citation>
    <scope>NUCLEOTIDE SEQUENCE [LARGE SCALE GENOMIC DNA]</scope>
    <source>
        <strain evidence="30">2N</strain>
    </source>
</reference>
<dbReference type="Pfam" id="PF00801">
    <property type="entry name" value="PKD"/>
    <property type="match status" value="1"/>
</dbReference>
<dbReference type="InParanoid" id="H0VXF5"/>
<dbReference type="Gene3D" id="2.10.70.80">
    <property type="match status" value="1"/>
</dbReference>
<evidence type="ECO:0000256" key="16">
    <source>
        <dbReference type="ARBA" id="ARBA00023018"/>
    </source>
</evidence>
<dbReference type="PANTHER" id="PTHR12106">
    <property type="entry name" value="SORTILIN RELATED"/>
    <property type="match status" value="1"/>
</dbReference>
<evidence type="ECO:0000256" key="24">
    <source>
        <dbReference type="ARBA" id="ARBA00034112"/>
    </source>
</evidence>
<comment type="similarity">
    <text evidence="8">Belongs to the VPS10-related sortilin family. SORCS subfamily.</text>
</comment>
<reference evidence="29" key="2">
    <citation type="submission" date="2025-08" db="UniProtKB">
        <authorList>
            <consortium name="Ensembl"/>
        </authorList>
    </citation>
    <scope>IDENTIFICATION</scope>
    <source>
        <strain evidence="29">2N</strain>
    </source>
</reference>
<keyword evidence="10" id="KW-0771">Synaptosome</keyword>
<keyword evidence="15 27" id="KW-1133">Transmembrane helix</keyword>
<keyword evidence="11 27" id="KW-0812">Transmembrane</keyword>
<comment type="subcellular location">
    <subcellularLocation>
        <location evidence="2">Cell membrane</location>
        <topology evidence="2">Single-pass type I membrane protein</topology>
    </subcellularLocation>
    <subcellularLocation>
        <location evidence="3">Cell projection</location>
        <location evidence="3">Dendrite</location>
    </subcellularLocation>
    <subcellularLocation>
        <location evidence="6">Cell projection</location>
        <location evidence="6">Dendritic spine</location>
    </subcellularLocation>
    <subcellularLocation>
        <location evidence="4">Cytoplasmic vesicle membrane</location>
        <topology evidence="4">Single-pass type I membrane protein</topology>
    </subcellularLocation>
    <subcellularLocation>
        <location evidence="1">Early endosome membrane</location>
    </subcellularLocation>
    <subcellularLocation>
        <location evidence="5">Perikaryon</location>
    </subcellularLocation>
    <subcellularLocation>
        <location evidence="24">Postsynaptic density membrane</location>
    </subcellularLocation>
    <subcellularLocation>
        <location evidence="7">Recycling endosome membrane</location>
    </subcellularLocation>
    <subcellularLocation>
        <location evidence="23">Synapse</location>
        <location evidence="23">Synaptosome</location>
    </subcellularLocation>
</comment>
<evidence type="ECO:0000256" key="9">
    <source>
        <dbReference type="ARBA" id="ARBA00022475"/>
    </source>
</evidence>
<keyword evidence="19" id="KW-0325">Glycoprotein</keyword>
<keyword evidence="21" id="KW-0966">Cell projection</keyword>
<dbReference type="EMBL" id="AAKN02055209">
    <property type="status" value="NOT_ANNOTATED_CDS"/>
    <property type="molecule type" value="Genomic_DNA"/>
</dbReference>
<dbReference type="GeneTree" id="ENSGT01030000234563"/>
<evidence type="ECO:0000256" key="26">
    <source>
        <dbReference type="SAM" id="MobiDB-lite"/>
    </source>
</evidence>
<feature type="compositionally biased region" description="Acidic residues" evidence="26">
    <location>
        <begin position="1"/>
        <end position="10"/>
    </location>
</feature>
<dbReference type="GO" id="GO:0006886">
    <property type="term" value="P:intracellular protein transport"/>
    <property type="evidence" value="ECO:0007669"/>
    <property type="project" value="Ensembl"/>
</dbReference>
<dbReference type="GO" id="GO:0055038">
    <property type="term" value="C:recycling endosome membrane"/>
    <property type="evidence" value="ECO:0007669"/>
    <property type="project" value="UniProtKB-SubCell"/>
</dbReference>
<evidence type="ECO:0000256" key="23">
    <source>
        <dbReference type="ARBA" id="ARBA00034102"/>
    </source>
</evidence>
<keyword evidence="30" id="KW-1185">Reference proteome</keyword>
<dbReference type="EMBL" id="AAKN02055208">
    <property type="status" value="NOT_ANNOTATED_CDS"/>
    <property type="molecule type" value="Genomic_DNA"/>
</dbReference>
<dbReference type="PANTHER" id="PTHR12106:SF9">
    <property type="entry name" value="VPS10 DOMAIN-CONTAINING RECEPTOR SORCS2"/>
    <property type="match status" value="1"/>
</dbReference>
<dbReference type="InterPro" id="IPR006581">
    <property type="entry name" value="VPS10"/>
</dbReference>
<keyword evidence="22" id="KW-0968">Cytoplasmic vesicle</keyword>
<evidence type="ECO:0000256" key="19">
    <source>
        <dbReference type="ARBA" id="ARBA00023180"/>
    </source>
</evidence>
<organism evidence="29 30">
    <name type="scientific">Cavia porcellus</name>
    <name type="common">Guinea pig</name>
    <dbReference type="NCBI Taxonomy" id="10141"/>
    <lineage>
        <taxon>Eukaryota</taxon>
        <taxon>Metazoa</taxon>
        <taxon>Chordata</taxon>
        <taxon>Craniata</taxon>
        <taxon>Vertebrata</taxon>
        <taxon>Euteleostomi</taxon>
        <taxon>Mammalia</taxon>
        <taxon>Eutheria</taxon>
        <taxon>Euarchontoglires</taxon>
        <taxon>Glires</taxon>
        <taxon>Rodentia</taxon>
        <taxon>Hystricomorpha</taxon>
        <taxon>Caviidae</taxon>
        <taxon>Cavia</taxon>
    </lineage>
</organism>
<dbReference type="GO" id="GO:0060292">
    <property type="term" value="P:long-term synaptic depression"/>
    <property type="evidence" value="ECO:0007669"/>
    <property type="project" value="Ensembl"/>
</dbReference>
<dbReference type="FunFam" id="2.130.10.10:FF:001214">
    <property type="entry name" value="Sortilin-related VPS10 domain-containing receptor 2"/>
    <property type="match status" value="1"/>
</dbReference>
<evidence type="ECO:0000256" key="25">
    <source>
        <dbReference type="ARBA" id="ARBA00074088"/>
    </source>
</evidence>
<dbReference type="SMART" id="SM00089">
    <property type="entry name" value="PKD"/>
    <property type="match status" value="1"/>
</dbReference>
<dbReference type="Gene3D" id="3.30.60.270">
    <property type="match status" value="1"/>
</dbReference>
<evidence type="ECO:0000256" key="17">
    <source>
        <dbReference type="ARBA" id="ARBA00023136"/>
    </source>
</evidence>
<protein>
    <recommendedName>
        <fullName evidence="25">VPS10 domain-containing receptor SorCS2</fullName>
    </recommendedName>
</protein>
<evidence type="ECO:0000259" key="28">
    <source>
        <dbReference type="PROSITE" id="PS50093"/>
    </source>
</evidence>
<dbReference type="SUPFAM" id="SSF49299">
    <property type="entry name" value="PKD domain"/>
    <property type="match status" value="1"/>
</dbReference>
<evidence type="ECO:0000256" key="1">
    <source>
        <dbReference type="ARBA" id="ARBA00004146"/>
    </source>
</evidence>
<dbReference type="InterPro" id="IPR035986">
    <property type="entry name" value="PKD_dom_sf"/>
</dbReference>
<dbReference type="Bgee" id="ENSCPOG00000021058">
    <property type="expression patterns" value="Expressed in uterine cervix and 10 other cell types or tissues"/>
</dbReference>
<evidence type="ECO:0000256" key="2">
    <source>
        <dbReference type="ARBA" id="ARBA00004251"/>
    </source>
</evidence>
<evidence type="ECO:0000256" key="27">
    <source>
        <dbReference type="SAM" id="Phobius"/>
    </source>
</evidence>
<dbReference type="PROSITE" id="PS50093">
    <property type="entry name" value="PKD"/>
    <property type="match status" value="1"/>
</dbReference>
<reference evidence="29" key="3">
    <citation type="submission" date="2025-09" db="UniProtKB">
        <authorList>
            <consortium name="Ensembl"/>
        </authorList>
    </citation>
    <scope>IDENTIFICATION</scope>
    <source>
        <strain evidence="29">2N</strain>
    </source>
</reference>
<dbReference type="GO" id="GO:0098839">
    <property type="term" value="C:postsynaptic density membrane"/>
    <property type="evidence" value="ECO:0007669"/>
    <property type="project" value="UniProtKB-SubCell"/>
</dbReference>
<name>H0VXF5_CAVPO</name>
<dbReference type="OMA" id="SWCVQGR"/>
<gene>
    <name evidence="29" type="primary">SORCS2</name>
</gene>
<dbReference type="EMBL" id="AAKN02055207">
    <property type="status" value="NOT_ANNOTATED_CDS"/>
    <property type="molecule type" value="Genomic_DNA"/>
</dbReference>
<dbReference type="Ensembl" id="ENSCPOT00000023853.2">
    <property type="protein sequence ID" value="ENSCPOP00000015385.2"/>
    <property type="gene ID" value="ENSCPOG00000021058.2"/>
</dbReference>
<evidence type="ECO:0000256" key="4">
    <source>
        <dbReference type="ARBA" id="ARBA00004358"/>
    </source>
</evidence>
<dbReference type="GO" id="GO:0031901">
    <property type="term" value="C:early endosome membrane"/>
    <property type="evidence" value="ECO:0007669"/>
    <property type="project" value="UniProtKB-SubCell"/>
</dbReference>
<dbReference type="EMBL" id="AAKN02055206">
    <property type="status" value="NOT_ANNOTATED_CDS"/>
    <property type="molecule type" value="Genomic_DNA"/>
</dbReference>
<dbReference type="Gene3D" id="2.130.10.10">
    <property type="entry name" value="YVTN repeat-like/Quinoprotein amine dehydrogenase"/>
    <property type="match status" value="1"/>
</dbReference>
<dbReference type="GO" id="GO:0043204">
    <property type="term" value="C:perikaryon"/>
    <property type="evidence" value="ECO:0007669"/>
    <property type="project" value="UniProtKB-SubCell"/>
</dbReference>
<dbReference type="Pfam" id="PF15902">
    <property type="entry name" value="Sortilin-Vps10"/>
    <property type="match status" value="2"/>
</dbReference>
<dbReference type="InterPro" id="IPR000601">
    <property type="entry name" value="PKD_dom"/>
</dbReference>
<evidence type="ECO:0000313" key="29">
    <source>
        <dbReference type="Ensembl" id="ENSCPOP00000015385.2"/>
    </source>
</evidence>
<keyword evidence="9" id="KW-1003">Cell membrane</keyword>
<evidence type="ECO:0000256" key="20">
    <source>
        <dbReference type="ARBA" id="ARBA00023257"/>
    </source>
</evidence>
<dbReference type="CDD" id="cd00146">
    <property type="entry name" value="PKD"/>
    <property type="match status" value="1"/>
</dbReference>
<evidence type="ECO:0000256" key="11">
    <source>
        <dbReference type="ARBA" id="ARBA00022692"/>
    </source>
</evidence>
<evidence type="ECO:0000256" key="21">
    <source>
        <dbReference type="ARBA" id="ARBA00023273"/>
    </source>
</evidence>
<dbReference type="GO" id="GO:0043197">
    <property type="term" value="C:dendritic spine"/>
    <property type="evidence" value="ECO:0007669"/>
    <property type="project" value="UniProtKB-SubCell"/>
</dbReference>
<dbReference type="FunFam" id="2.10.70.80:FF:000001">
    <property type="entry name" value="Sortilin-related VPS10 domain-containing receptor 1"/>
    <property type="match status" value="1"/>
</dbReference>
<keyword evidence="16" id="KW-0770">Synapse</keyword>
<sequence length="1084" mass="120335">MVEGTDEDAAEGPGPAGTWQARNRCYSRSWAETPGRAHPQNLTERTPGSPPATRPQCRGMFAEPGGEPSTVKVGWGCHRPAPVPWLAACSDPGRGNPRLPSSEPTDTHFFFSVNPQVILILTKYYHADMGKVLESSLWRSSDFGTSYTKLTLQPGVTTIIDNFYICPTNKRKIILVSSSLSDREQSLFLSTDEGASFQRQPIPFLAETLLFHPKDEDKVLAYTKESKLYVSSDLGKKWTLLQEQVTKDHVFWAVSGVDADPDLVHMETQDLGGAFRYVTCQIHNCSDKVLAAPFPWPIDRGSLTVQDDYIFLKTTSANRTKYYVSCRRNGFALMKLPKHALPKVRGVISTDENQVFVASPRGSSPFFCALSQVRGVKGVFLANRKVDGKVMTLITYNKGRDWDFLRPPSSDMNGKPTNCQPPACHLHLHLRWADNPYVSGTVHTKDTAPGLIMGAGNLGSQLVEYKEEMYVTADCGHTWRQVFEEEHHILYLDHGGVIVAIKDTSIPLKILKFSVDEGVTWSTHNFTGTSVFVDGLLSEPGDETLVMTVFGHISFRSDWELVKVDFRPSFSRLCSEDDYGSWDLASLQGDRCIMGQQRSFRKRKRESWCIQGRAFTSALMARVCQCRDSDFLCDDYGFERMASSEPGTQCAANFWFNPLSPPDDCAVGQTYTSSLGYRKVVSNVCEGGVDLRRGPGPLQCPLMPPRGLRVSILGEAVAVQPGEDVLFVVQQERGDILTTKYQVDLGDGFRAMYVNLTMTGEPIRHRYESPGVYRVSVRAENMAGHDEAVLFVQVNSPLQALYLEVAPVIGINQDVNLTAVLLPLNPNLTVFYWWIGHSLQPLLSLDNSVTTRFVAPGDVRVTVQAACGSSVLQDSKVVRVLDQFQVVPLCFSQELDTFNPNTPEWREDVGLVVTRLLSKETNIPEELLVTVVKPGLPTVADLYVLLPPPRPTRKRSLWSDKRLTAIRQALNAQKISFLLQGGLRVQVALRDTDTGSQSLGGGGGYWAVVVLFVVGLFAVGAIILYKFKRKRPGRTVYAQMHNEKEQEMTSPVSHGEDAQATVQGNHSGVVLSINSREMHSYLVS</sequence>
<dbReference type="Pfam" id="PF15901">
    <property type="entry name" value="Sortilin_C"/>
    <property type="match status" value="1"/>
</dbReference>
<dbReference type="InterPro" id="IPR013783">
    <property type="entry name" value="Ig-like_fold"/>
</dbReference>
<keyword evidence="20" id="KW-0628">Postsynaptic cell membrane</keyword>
<accession>H0VXF5</accession>
<dbReference type="eggNOG" id="KOG3511">
    <property type="taxonomic scope" value="Eukaryota"/>
</dbReference>
<evidence type="ECO:0000256" key="14">
    <source>
        <dbReference type="ARBA" id="ARBA00022753"/>
    </source>
</evidence>
<proteinExistence type="inferred from homology"/>
<dbReference type="EMBL" id="AAKN02055204">
    <property type="status" value="NOT_ANNOTATED_CDS"/>
    <property type="molecule type" value="Genomic_DNA"/>
</dbReference>
<dbReference type="Gene3D" id="2.60.40.10">
    <property type="entry name" value="Immunoglobulins"/>
    <property type="match status" value="1"/>
</dbReference>
<dbReference type="STRING" id="10141.ENSCPOP00000015385"/>
<dbReference type="FunCoup" id="H0VXF5">
    <property type="interactions" value="175"/>
</dbReference>
<keyword evidence="18" id="KW-1015">Disulfide bond</keyword>
<evidence type="ECO:0000256" key="12">
    <source>
        <dbReference type="ARBA" id="ARBA00022729"/>
    </source>
</evidence>
<dbReference type="AlphaFoldDB" id="H0VXF5"/>
<feature type="region of interest" description="Disordered" evidence="26">
    <location>
        <begin position="1"/>
        <end position="65"/>
    </location>
</feature>
<evidence type="ECO:0000256" key="15">
    <source>
        <dbReference type="ARBA" id="ARBA00022989"/>
    </source>
</evidence>
<dbReference type="InterPro" id="IPR031778">
    <property type="entry name" value="Sortilin_N"/>
</dbReference>
<dbReference type="FunFam" id="2.60.40.10:FF:000083">
    <property type="entry name" value="Sortilin-related VPS10 domain containing receptor 2"/>
    <property type="match status" value="1"/>
</dbReference>
<dbReference type="SUPFAM" id="SSF110296">
    <property type="entry name" value="Oligoxyloglucan reducing end-specific cellobiohydrolase"/>
    <property type="match status" value="1"/>
</dbReference>
<dbReference type="InterPro" id="IPR031777">
    <property type="entry name" value="Sortilin_C"/>
</dbReference>
<feature type="domain" description="PKD" evidence="28">
    <location>
        <begin position="741"/>
        <end position="801"/>
    </location>
</feature>
<evidence type="ECO:0000256" key="18">
    <source>
        <dbReference type="ARBA" id="ARBA00023157"/>
    </source>
</evidence>
<keyword evidence="12" id="KW-0732">Signal</keyword>
<evidence type="ECO:0000256" key="7">
    <source>
        <dbReference type="ARBA" id="ARBA00004565"/>
    </source>
</evidence>
<dbReference type="Proteomes" id="UP000005447">
    <property type="component" value="Unassembled WGS sequence"/>
</dbReference>
<dbReference type="HOGENOM" id="CLU_010702_0_0_1"/>
<evidence type="ECO:0000313" key="30">
    <source>
        <dbReference type="Proteomes" id="UP000005447"/>
    </source>
</evidence>
<evidence type="ECO:0000256" key="10">
    <source>
        <dbReference type="ARBA" id="ARBA00022599"/>
    </source>
</evidence>
<evidence type="ECO:0000256" key="13">
    <source>
        <dbReference type="ARBA" id="ARBA00022737"/>
    </source>
</evidence>